<feature type="domain" description="PucR C-terminal helix-turn-helix" evidence="3">
    <location>
        <begin position="324"/>
        <end position="378"/>
    </location>
</feature>
<dbReference type="InterPro" id="IPR042070">
    <property type="entry name" value="PucR_C-HTH_sf"/>
</dbReference>
<accession>A0A6I6EKM4</accession>
<dbReference type="AlphaFoldDB" id="A0A6I6EKM4"/>
<evidence type="ECO:0000256" key="1">
    <source>
        <dbReference type="ARBA" id="ARBA00006754"/>
    </source>
</evidence>
<evidence type="ECO:0000259" key="2">
    <source>
        <dbReference type="Pfam" id="PF05651"/>
    </source>
</evidence>
<dbReference type="Pfam" id="PF13556">
    <property type="entry name" value="HTH_30"/>
    <property type="match status" value="1"/>
</dbReference>
<sequence length="384" mass="42929">MSESLFDARLACSIVDRTMQIIHCNVNVMGANGRIIGSGDPARIGEMHEGALLALTQQRVVTIDDASMHSLHGVKPGINLPLKLNNQIVGVIGLTGNPQGLMQYGELVRMTAEMMLEQARLLQLLAHNSRLREELVLSLIRNTGNAATATEWAQRLGVDLQRPRVAMVVELESGQLGVTSAMSELQQLQSLLLETGQDDLMAIVSLTEMVVLRPAHLHAERWEPDEHKQRMDRLYQRLQQGSSLKVRLALGNFFPGSGGVERSYRTAKATMKVGKLRMPELNCYVYQDSKLPVLLDSLSDGWQAAELISPLKRLKAMDESGVYRKTLRAWFRHNLHASTTAKALFIHKNTLDYRLKRIAELTGMNLSNLDDRFLLYVADQLDNN</sequence>
<evidence type="ECO:0000259" key="3">
    <source>
        <dbReference type="Pfam" id="PF13556"/>
    </source>
</evidence>
<evidence type="ECO:0000313" key="5">
    <source>
        <dbReference type="EMBL" id="QGU87171.1"/>
    </source>
</evidence>
<dbReference type="PANTHER" id="PTHR33744">
    <property type="entry name" value="CARBOHYDRATE DIACID REGULATOR"/>
    <property type="match status" value="1"/>
</dbReference>
<gene>
    <name evidence="5" type="ORF">GN242_08075</name>
</gene>
<feature type="domain" description="CdaR GGDEF-like" evidence="4">
    <location>
        <begin position="148"/>
        <end position="273"/>
    </location>
</feature>
<feature type="domain" description="Putative sugar diacid recognition" evidence="2">
    <location>
        <begin position="7"/>
        <end position="138"/>
    </location>
</feature>
<dbReference type="InterPro" id="IPR025736">
    <property type="entry name" value="PucR_C-HTH_dom"/>
</dbReference>
<dbReference type="InterPro" id="IPR041522">
    <property type="entry name" value="CdaR_GGDEF"/>
</dbReference>
<protein>
    <submittedName>
        <fullName evidence="5">CdaR family transcriptional regulator</fullName>
    </submittedName>
</protein>
<dbReference type="KEGG" id="erwi:GN242_08075"/>
<dbReference type="NCBIfam" id="NF008550">
    <property type="entry name" value="PRK11477.1"/>
    <property type="match status" value="1"/>
</dbReference>
<dbReference type="EMBL" id="CP046509">
    <property type="protein sequence ID" value="QGU87171.1"/>
    <property type="molecule type" value="Genomic_DNA"/>
</dbReference>
<dbReference type="InterPro" id="IPR051448">
    <property type="entry name" value="CdaR-like_regulators"/>
</dbReference>
<dbReference type="Pfam" id="PF05651">
    <property type="entry name" value="Diacid_rec"/>
    <property type="match status" value="1"/>
</dbReference>
<dbReference type="Proteomes" id="UP000424752">
    <property type="component" value="Chromosome"/>
</dbReference>
<name>A0A6I6EKM4_9GAMM</name>
<dbReference type="PANTHER" id="PTHR33744:SF15">
    <property type="entry name" value="CARBOHYDRATE DIACID REGULATOR"/>
    <property type="match status" value="1"/>
</dbReference>
<evidence type="ECO:0000259" key="4">
    <source>
        <dbReference type="Pfam" id="PF17853"/>
    </source>
</evidence>
<dbReference type="RefSeq" id="WP_156287253.1">
    <property type="nucleotide sequence ID" value="NZ_CP046509.1"/>
</dbReference>
<organism evidence="5 6">
    <name type="scientific">Erwinia sorbitola</name>
    <dbReference type="NCBI Taxonomy" id="2681984"/>
    <lineage>
        <taxon>Bacteria</taxon>
        <taxon>Pseudomonadati</taxon>
        <taxon>Pseudomonadota</taxon>
        <taxon>Gammaproteobacteria</taxon>
        <taxon>Enterobacterales</taxon>
        <taxon>Erwiniaceae</taxon>
        <taxon>Erwinia</taxon>
    </lineage>
</organism>
<evidence type="ECO:0000313" key="6">
    <source>
        <dbReference type="Proteomes" id="UP000424752"/>
    </source>
</evidence>
<dbReference type="Gene3D" id="1.10.10.2840">
    <property type="entry name" value="PucR C-terminal helix-turn-helix domain"/>
    <property type="match status" value="1"/>
</dbReference>
<reference evidence="5 6" key="1">
    <citation type="submission" date="2019-12" db="EMBL/GenBank/DDBJ databases">
        <title>Erwinia sp. nov., isolated from droppings of birds in the Qinghai-Tiebt plateau of China.</title>
        <authorList>
            <person name="Ge Y."/>
        </authorList>
    </citation>
    <scope>NUCLEOTIDE SEQUENCE [LARGE SCALE GENOMIC DNA]</scope>
    <source>
        <strain evidence="5 6">J780</strain>
    </source>
</reference>
<proteinExistence type="inferred from homology"/>
<comment type="similarity">
    <text evidence="1">Belongs to the CdaR family.</text>
</comment>
<dbReference type="Pfam" id="PF17853">
    <property type="entry name" value="GGDEF_2"/>
    <property type="match status" value="1"/>
</dbReference>
<dbReference type="InterPro" id="IPR008599">
    <property type="entry name" value="Diacid_rec"/>
</dbReference>